<dbReference type="InterPro" id="IPR050348">
    <property type="entry name" value="Protein-Tyr_Phosphatase"/>
</dbReference>
<dbReference type="PANTHER" id="PTHR19134">
    <property type="entry name" value="RECEPTOR-TYPE TYROSINE-PROTEIN PHOSPHATASE"/>
    <property type="match status" value="1"/>
</dbReference>
<evidence type="ECO:0000256" key="1">
    <source>
        <dbReference type="ARBA" id="ARBA00009649"/>
    </source>
</evidence>
<dbReference type="Pfam" id="PF00102">
    <property type="entry name" value="Y_phosphatase"/>
    <property type="match status" value="1"/>
</dbReference>
<dbReference type="PROSITE" id="PS50056">
    <property type="entry name" value="TYR_PHOSPHATASE_2"/>
    <property type="match status" value="1"/>
</dbReference>
<evidence type="ECO:0000259" key="3">
    <source>
        <dbReference type="PROSITE" id="PS50055"/>
    </source>
</evidence>
<comment type="caution">
    <text evidence="5">The sequence shown here is derived from an EMBL/GenBank/DDBJ whole genome shotgun (WGS) entry which is preliminary data.</text>
</comment>
<evidence type="ECO:0000313" key="5">
    <source>
        <dbReference type="EMBL" id="KAJ4341005.1"/>
    </source>
</evidence>
<keyword evidence="6" id="KW-1185">Reference proteome</keyword>
<dbReference type="PROSITE" id="PS50055">
    <property type="entry name" value="TYR_PHOSPHATASE_PTP"/>
    <property type="match status" value="1"/>
</dbReference>
<dbReference type="PROSITE" id="PS00383">
    <property type="entry name" value="TYR_PHOSPHATASE_1"/>
    <property type="match status" value="1"/>
</dbReference>
<dbReference type="InterPro" id="IPR000242">
    <property type="entry name" value="PTP_cat"/>
</dbReference>
<dbReference type="SMART" id="SM00404">
    <property type="entry name" value="PTPc_motif"/>
    <property type="match status" value="1"/>
</dbReference>
<feature type="region of interest" description="Disordered" evidence="2">
    <location>
        <begin position="1"/>
        <end position="27"/>
    </location>
</feature>
<dbReference type="GO" id="GO:0004725">
    <property type="term" value="F:protein tyrosine phosphatase activity"/>
    <property type="evidence" value="ECO:0007669"/>
    <property type="project" value="InterPro"/>
</dbReference>
<name>A0A9W8X5V5_9PLEO</name>
<dbReference type="PANTHER" id="PTHR19134:SF449">
    <property type="entry name" value="TYROSINE-PROTEIN PHOSPHATASE 1"/>
    <property type="match status" value="1"/>
</dbReference>
<feature type="domain" description="Tyrosine-protein phosphatase" evidence="3">
    <location>
        <begin position="125"/>
        <end position="382"/>
    </location>
</feature>
<proteinExistence type="inferred from homology"/>
<dbReference type="InterPro" id="IPR000387">
    <property type="entry name" value="Tyr_Pase_dom"/>
</dbReference>
<feature type="region of interest" description="Disordered" evidence="2">
    <location>
        <begin position="394"/>
        <end position="425"/>
    </location>
</feature>
<dbReference type="Proteomes" id="UP001140562">
    <property type="component" value="Unassembled WGS sequence"/>
</dbReference>
<comment type="similarity">
    <text evidence="1">Belongs to the protein-tyrosine phosphatase family. Non-receptor class subfamily.</text>
</comment>
<dbReference type="SUPFAM" id="SSF52799">
    <property type="entry name" value="(Phosphotyrosine protein) phosphatases II"/>
    <property type="match status" value="1"/>
</dbReference>
<feature type="domain" description="Tyrosine specific protein phosphatases" evidence="4">
    <location>
        <begin position="291"/>
        <end position="373"/>
    </location>
</feature>
<dbReference type="EMBL" id="JAPEUV010000013">
    <property type="protein sequence ID" value="KAJ4341005.1"/>
    <property type="molecule type" value="Genomic_DNA"/>
</dbReference>
<dbReference type="InterPro" id="IPR003595">
    <property type="entry name" value="Tyr_Pase_cat"/>
</dbReference>
<organism evidence="5 6">
    <name type="scientific">Didymella glomerata</name>
    <dbReference type="NCBI Taxonomy" id="749621"/>
    <lineage>
        <taxon>Eukaryota</taxon>
        <taxon>Fungi</taxon>
        <taxon>Dikarya</taxon>
        <taxon>Ascomycota</taxon>
        <taxon>Pezizomycotina</taxon>
        <taxon>Dothideomycetes</taxon>
        <taxon>Pleosporomycetidae</taxon>
        <taxon>Pleosporales</taxon>
        <taxon>Pleosporineae</taxon>
        <taxon>Didymellaceae</taxon>
        <taxon>Didymella</taxon>
    </lineage>
</organism>
<dbReference type="InterPro" id="IPR016130">
    <property type="entry name" value="Tyr_Pase_AS"/>
</dbReference>
<protein>
    <submittedName>
        <fullName evidence="5">Uncharacterized protein</fullName>
    </submittedName>
</protein>
<sequence>MSAPNSMPVSPASSKRSRSKDSTRSATYAQLVTPAASTAFNTPAGSTPSLLPPLNLAASPTGTQQVHSPLVVLVAVANSLAAQLDNKWNDLEWAQMNRLRDGMAPTDSEEPAKWARCSGEPYAPRNRYMNVDPYQANRVHLEVPQDADDYINASPIELTSTKSGTVLKYIATQGPKADSWSHIWRMIWNQNESPAVIVMVTKTHEQGREKCYSYYPRSTSEPVLRVNEHDEFGDGLIHDLHLKELSHHEEARTEVREIEMTTEDGAESRNISHLLFEGWPDFSVPEGQDKAALLKMVELSRQKNSNNSTNPRIVHCSAGIGRSGTFIALDWLIQELEEGSLDELSDDDDPVTRVIEMLRDQRPMMVQSKQQFIFIYDTLRERWRERWITQHPEEASQLGIQPAAHEEEPALKRQKSNADATFVSDEERAKLEAELMGADYE</sequence>
<dbReference type="OrthoDB" id="10253954at2759"/>
<dbReference type="SMART" id="SM00194">
    <property type="entry name" value="PTPc"/>
    <property type="match status" value="1"/>
</dbReference>
<dbReference type="AlphaFoldDB" id="A0A9W8X5V5"/>
<reference evidence="5" key="1">
    <citation type="submission" date="2022-10" db="EMBL/GenBank/DDBJ databases">
        <title>Tapping the CABI collections for fungal endophytes: first genome assemblies for Collariella, Neodidymelliopsis, Ascochyta clinopodiicola, Didymella pomorum, Didymosphaeria variabile, Neocosmospora piperis and Neocucurbitaria cava.</title>
        <authorList>
            <person name="Hill R."/>
        </authorList>
    </citation>
    <scope>NUCLEOTIDE SEQUENCE</scope>
    <source>
        <strain evidence="5">IMI 360193</strain>
    </source>
</reference>
<dbReference type="PRINTS" id="PR00700">
    <property type="entry name" value="PRTYPHPHTASE"/>
</dbReference>
<evidence type="ECO:0000313" key="6">
    <source>
        <dbReference type="Proteomes" id="UP001140562"/>
    </source>
</evidence>
<gene>
    <name evidence="5" type="ORF">N0V87_002043</name>
</gene>
<evidence type="ECO:0000259" key="4">
    <source>
        <dbReference type="PROSITE" id="PS50056"/>
    </source>
</evidence>
<evidence type="ECO:0000256" key="2">
    <source>
        <dbReference type="SAM" id="MobiDB-lite"/>
    </source>
</evidence>
<accession>A0A9W8X5V5</accession>
<dbReference type="CDD" id="cd18533">
    <property type="entry name" value="PTP_fungal"/>
    <property type="match status" value="1"/>
</dbReference>
<dbReference type="Gene3D" id="3.90.190.10">
    <property type="entry name" value="Protein tyrosine phosphatase superfamily"/>
    <property type="match status" value="1"/>
</dbReference>
<dbReference type="InterPro" id="IPR029021">
    <property type="entry name" value="Prot-tyrosine_phosphatase-like"/>
</dbReference>